<gene>
    <name evidence="3" type="ORF">NCTC11661_00887</name>
</gene>
<sequence length="177" mass="20656">MYLLVFINFAWRFKDNILKMKNKIIILVLLIFSIGCLAQTELIFTYDEAGNQIYRGPKEVKKEDGLHLIFGKSTENNSQLSDESVSFESLFLKEVRIYPNPVKDVLTVEWTENVSDKIREVRVYQHNTLHWLYTSDKTAIQHRGFQLNMQEQPYGIYILSFLLSDGKTVSVNISKLQ</sequence>
<dbReference type="EMBL" id="UFTJ01000001">
    <property type="protein sequence ID" value="SSZ47221.1"/>
    <property type="molecule type" value="Genomic_DNA"/>
</dbReference>
<accession>A0A376C0F9</accession>
<proteinExistence type="predicted"/>
<dbReference type="InterPro" id="IPR026444">
    <property type="entry name" value="Secre_tail"/>
</dbReference>
<dbReference type="Proteomes" id="UP000255515">
    <property type="component" value="Unassembled WGS sequence"/>
</dbReference>
<organism evidence="3 4">
    <name type="scientific">Bergeyella zoohelcum</name>
    <dbReference type="NCBI Taxonomy" id="1015"/>
    <lineage>
        <taxon>Bacteria</taxon>
        <taxon>Pseudomonadati</taxon>
        <taxon>Bacteroidota</taxon>
        <taxon>Flavobacteriia</taxon>
        <taxon>Flavobacteriales</taxon>
        <taxon>Weeksellaceae</taxon>
        <taxon>Bergeyella</taxon>
    </lineage>
</organism>
<evidence type="ECO:0000259" key="2">
    <source>
        <dbReference type="Pfam" id="PF18962"/>
    </source>
</evidence>
<dbReference type="Pfam" id="PF18962">
    <property type="entry name" value="Por_Secre_tail"/>
    <property type="match status" value="1"/>
</dbReference>
<keyword evidence="1" id="KW-0732">Signal</keyword>
<reference evidence="3 4" key="1">
    <citation type="submission" date="2018-06" db="EMBL/GenBank/DDBJ databases">
        <authorList>
            <consortium name="Pathogen Informatics"/>
            <person name="Doyle S."/>
        </authorList>
    </citation>
    <scope>NUCLEOTIDE SEQUENCE [LARGE SCALE GENOMIC DNA]</scope>
    <source>
        <strain evidence="3 4">NCTC11661</strain>
    </source>
</reference>
<protein>
    <recommendedName>
        <fullName evidence="2">Secretion system C-terminal sorting domain-containing protein</fullName>
    </recommendedName>
</protein>
<dbReference type="AlphaFoldDB" id="A0A376C0F9"/>
<evidence type="ECO:0000313" key="4">
    <source>
        <dbReference type="Proteomes" id="UP000255515"/>
    </source>
</evidence>
<name>A0A376C0F9_9FLAO</name>
<evidence type="ECO:0000256" key="1">
    <source>
        <dbReference type="ARBA" id="ARBA00022729"/>
    </source>
</evidence>
<evidence type="ECO:0000313" key="3">
    <source>
        <dbReference type="EMBL" id="SSZ47221.1"/>
    </source>
</evidence>
<feature type="domain" description="Secretion system C-terminal sorting" evidence="2">
    <location>
        <begin position="97"/>
        <end position="168"/>
    </location>
</feature>